<dbReference type="Proteomes" id="UP001500218">
    <property type="component" value="Unassembled WGS sequence"/>
</dbReference>
<protein>
    <submittedName>
        <fullName evidence="2">Zinc-binding protein</fullName>
    </submittedName>
</protein>
<dbReference type="RefSeq" id="WP_344131018.1">
    <property type="nucleotide sequence ID" value="NZ_BAAALT010000078.1"/>
</dbReference>
<accession>A0ABP4Y6K9</accession>
<evidence type="ECO:0000256" key="1">
    <source>
        <dbReference type="SAM" id="MobiDB-lite"/>
    </source>
</evidence>
<feature type="region of interest" description="Disordered" evidence="1">
    <location>
        <begin position="131"/>
        <end position="185"/>
    </location>
</feature>
<sequence>MTDETAGPGRRRAKDQPLVYSCSGCSSAAQLANALAIRLDRQGVAEMSCIAGLGGDVPSLVRLAHSGRPILALDGCVLVCVAATLRRHGLTADGHVELSQYGVRKRRHADYDEADVDRLLPLVTEAAAALTPRGARDPDAAQVPASDDRAGLAVDEEDGRGRVPARVGALESEAGRAAAGGDLLT</sequence>
<comment type="caution">
    <text evidence="2">The sequence shown here is derived from an EMBL/GenBank/DDBJ whole genome shotgun (WGS) entry which is preliminary data.</text>
</comment>
<evidence type="ECO:0000313" key="3">
    <source>
        <dbReference type="Proteomes" id="UP001500218"/>
    </source>
</evidence>
<dbReference type="Pfam" id="PF08859">
    <property type="entry name" value="DGC"/>
    <property type="match status" value="1"/>
</dbReference>
<evidence type="ECO:0000313" key="2">
    <source>
        <dbReference type="EMBL" id="GAA1805441.1"/>
    </source>
</evidence>
<dbReference type="InterPro" id="IPR014958">
    <property type="entry name" value="DGC"/>
</dbReference>
<proteinExistence type="predicted"/>
<gene>
    <name evidence="2" type="ORF">GCM10009682_29080</name>
</gene>
<name>A0ABP4Y6K9_9ACTN</name>
<keyword evidence="3" id="KW-1185">Reference proteome</keyword>
<reference evidence="3" key="1">
    <citation type="journal article" date="2019" name="Int. J. Syst. Evol. Microbiol.">
        <title>The Global Catalogue of Microorganisms (GCM) 10K type strain sequencing project: providing services to taxonomists for standard genome sequencing and annotation.</title>
        <authorList>
            <consortium name="The Broad Institute Genomics Platform"/>
            <consortium name="The Broad Institute Genome Sequencing Center for Infectious Disease"/>
            <person name="Wu L."/>
            <person name="Ma J."/>
        </authorList>
    </citation>
    <scope>NUCLEOTIDE SEQUENCE [LARGE SCALE GENOMIC DNA]</scope>
    <source>
        <strain evidence="3">JCM 13250</strain>
    </source>
</reference>
<dbReference type="EMBL" id="BAAALT010000078">
    <property type="protein sequence ID" value="GAA1805441.1"/>
    <property type="molecule type" value="Genomic_DNA"/>
</dbReference>
<organism evidence="2 3">
    <name type="scientific">Luedemannella flava</name>
    <dbReference type="NCBI Taxonomy" id="349316"/>
    <lineage>
        <taxon>Bacteria</taxon>
        <taxon>Bacillati</taxon>
        <taxon>Actinomycetota</taxon>
        <taxon>Actinomycetes</taxon>
        <taxon>Micromonosporales</taxon>
        <taxon>Micromonosporaceae</taxon>
        <taxon>Luedemannella</taxon>
    </lineage>
</organism>